<name>A0A0Q2U3T7_MYCGO</name>
<keyword evidence="1" id="KW-1133">Transmembrane helix</keyword>
<evidence type="ECO:0000259" key="2">
    <source>
        <dbReference type="Pfam" id="PF20182"/>
    </source>
</evidence>
<comment type="caution">
    <text evidence="3">The sequence shown here is derived from an EMBL/GenBank/DDBJ whole genome shotgun (WGS) entry which is preliminary data.</text>
</comment>
<protein>
    <recommendedName>
        <fullName evidence="2">DUF6545 domain-containing protein</fullName>
    </recommendedName>
</protein>
<feature type="transmembrane region" description="Helical" evidence="1">
    <location>
        <begin position="6"/>
        <end position="27"/>
    </location>
</feature>
<gene>
    <name evidence="3" type="ORF">AO501_23120</name>
</gene>
<dbReference type="STRING" id="1778.A9W97_17800"/>
<dbReference type="AlphaFoldDB" id="A0A0Q2U3T7"/>
<dbReference type="InterPro" id="IPR050039">
    <property type="entry name" value="MAB_1171c-like"/>
</dbReference>
<feature type="transmembrane region" description="Helical" evidence="1">
    <location>
        <begin position="141"/>
        <end position="163"/>
    </location>
</feature>
<feature type="transmembrane region" description="Helical" evidence="1">
    <location>
        <begin position="221"/>
        <end position="241"/>
    </location>
</feature>
<dbReference type="Proteomes" id="UP000051677">
    <property type="component" value="Unassembled WGS sequence"/>
</dbReference>
<keyword evidence="1" id="KW-0472">Membrane</keyword>
<accession>A0A0Q2U3T7</accession>
<evidence type="ECO:0000313" key="4">
    <source>
        <dbReference type="Proteomes" id="UP000051677"/>
    </source>
</evidence>
<feature type="transmembrane region" description="Helical" evidence="1">
    <location>
        <begin position="107"/>
        <end position="129"/>
    </location>
</feature>
<feature type="transmembrane region" description="Helical" evidence="1">
    <location>
        <begin position="175"/>
        <end position="201"/>
    </location>
</feature>
<dbReference type="NCBIfam" id="NF042915">
    <property type="entry name" value="MAB_1171c_fam"/>
    <property type="match status" value="1"/>
</dbReference>
<proteinExistence type="predicted"/>
<evidence type="ECO:0000313" key="3">
    <source>
        <dbReference type="EMBL" id="KQH75392.1"/>
    </source>
</evidence>
<sequence length="403" mass="44407">MISSVPAVIAWPVIVTMAVLLVGRYWLCRTNSYDTYYNNLMAFVLVAQLLREGSVEDILSRGALMSPTTAQQMAFVAMVFASTELIGFTMLWNGLPPEQARRQHRYYRAAAIISCICFLVAATRARLAGQTLEVSGGWDAIWAWVFYLIILLVMAARFVWMFANELKRASNRRERLLAASGLTLGTMTALGCLEALISALTDQLGWTSTVMFRLWLHGFEYFGIAVFVYVLGAIPLVVRLLSRLGLDPVSRSSRKLQPLWRAMTSVVPESRFNIEQVDPGGRITTLALHQTVIEIRDAFLRLRPYFGEVDPREVATFLSTHSVPTRRCGAATQAFQLACAARARSAGLTPKSPSAVTVLGSPSTTLDGEVAALVKVAKWWTLAWAATQRRTAPIPSTKAGTPA</sequence>
<organism evidence="3 4">
    <name type="scientific">Mycobacterium gordonae</name>
    <dbReference type="NCBI Taxonomy" id="1778"/>
    <lineage>
        <taxon>Bacteria</taxon>
        <taxon>Bacillati</taxon>
        <taxon>Actinomycetota</taxon>
        <taxon>Actinomycetes</taxon>
        <taxon>Mycobacteriales</taxon>
        <taxon>Mycobacteriaceae</taxon>
        <taxon>Mycobacterium</taxon>
    </lineage>
</organism>
<dbReference type="InterPro" id="IPR046675">
    <property type="entry name" value="DUF6545"/>
</dbReference>
<dbReference type="EMBL" id="LKTM01000377">
    <property type="protein sequence ID" value="KQH75392.1"/>
    <property type="molecule type" value="Genomic_DNA"/>
</dbReference>
<feature type="transmembrane region" description="Helical" evidence="1">
    <location>
        <begin position="73"/>
        <end position="95"/>
    </location>
</feature>
<feature type="domain" description="DUF6545" evidence="2">
    <location>
        <begin position="250"/>
        <end position="380"/>
    </location>
</feature>
<reference evidence="3 4" key="1">
    <citation type="submission" date="2015-10" db="EMBL/GenBank/DDBJ databases">
        <title>Mycobacterium gordonae draft genome assembly.</title>
        <authorList>
            <person name="Ustinova V."/>
            <person name="Smirnova T."/>
            <person name="Blagodatskikh K."/>
            <person name="Varlamov D."/>
            <person name="Larionova E."/>
            <person name="Chernousova L."/>
        </authorList>
    </citation>
    <scope>NUCLEOTIDE SEQUENCE [LARGE SCALE GENOMIC DNA]</scope>
    <source>
        <strain evidence="3 4">CTRI 14-8773</strain>
    </source>
</reference>
<evidence type="ECO:0000256" key="1">
    <source>
        <dbReference type="SAM" id="Phobius"/>
    </source>
</evidence>
<keyword evidence="1" id="KW-0812">Transmembrane</keyword>
<dbReference type="Pfam" id="PF20182">
    <property type="entry name" value="DUF6545"/>
    <property type="match status" value="1"/>
</dbReference>